<dbReference type="SMART" id="SM00226">
    <property type="entry name" value="LMWPc"/>
    <property type="match status" value="1"/>
</dbReference>
<dbReference type="SUPFAM" id="SSF52788">
    <property type="entry name" value="Phosphotyrosine protein phosphatases I"/>
    <property type="match status" value="1"/>
</dbReference>
<dbReference type="PRINTS" id="PR00719">
    <property type="entry name" value="LMWPTPASE"/>
</dbReference>
<gene>
    <name evidence="7" type="ORF">DDQ50_05380</name>
</gene>
<evidence type="ECO:0000313" key="8">
    <source>
        <dbReference type="Proteomes" id="UP000244893"/>
    </source>
</evidence>
<keyword evidence="3" id="KW-0904">Protein phosphatase</keyword>
<dbReference type="PANTHER" id="PTHR11717:SF31">
    <property type="entry name" value="LOW MOLECULAR WEIGHT PROTEIN-TYROSINE-PHOSPHATASE ETP-RELATED"/>
    <property type="match status" value="1"/>
</dbReference>
<dbReference type="GO" id="GO:0004725">
    <property type="term" value="F:protein tyrosine phosphatase activity"/>
    <property type="evidence" value="ECO:0007669"/>
    <property type="project" value="InterPro"/>
</dbReference>
<dbReference type="PANTHER" id="PTHR11717">
    <property type="entry name" value="LOW MOLECULAR WEIGHT PROTEIN TYROSINE PHOSPHATASE"/>
    <property type="match status" value="1"/>
</dbReference>
<dbReference type="InterPro" id="IPR036196">
    <property type="entry name" value="Ptyr_pPase_sf"/>
</dbReference>
<protein>
    <submittedName>
        <fullName evidence="7">Low molecular weight phosphatase family protein</fullName>
    </submittedName>
</protein>
<evidence type="ECO:0000256" key="3">
    <source>
        <dbReference type="ARBA" id="ARBA00022912"/>
    </source>
</evidence>
<feature type="compositionally biased region" description="Basic residues" evidence="5">
    <location>
        <begin position="1"/>
        <end position="12"/>
    </location>
</feature>
<dbReference type="InterPro" id="IPR050438">
    <property type="entry name" value="LMW_PTPase"/>
</dbReference>
<feature type="region of interest" description="Disordered" evidence="5">
    <location>
        <begin position="1"/>
        <end position="29"/>
    </location>
</feature>
<evidence type="ECO:0000256" key="2">
    <source>
        <dbReference type="ARBA" id="ARBA00022801"/>
    </source>
</evidence>
<dbReference type="OrthoDB" id="9784339at2"/>
<organism evidence="7 8">
    <name type="scientific">Amnibacterium flavum</name>
    <dbReference type="NCBI Taxonomy" id="2173173"/>
    <lineage>
        <taxon>Bacteria</taxon>
        <taxon>Bacillati</taxon>
        <taxon>Actinomycetota</taxon>
        <taxon>Actinomycetes</taxon>
        <taxon>Micrococcales</taxon>
        <taxon>Microbacteriaceae</taxon>
        <taxon>Amnibacterium</taxon>
    </lineage>
</organism>
<feature type="domain" description="Phosphotyrosine protein phosphatase I" evidence="6">
    <location>
        <begin position="63"/>
        <end position="238"/>
    </location>
</feature>
<name>A0A2V1HTK8_9MICO</name>
<proteinExistence type="inferred from homology"/>
<evidence type="ECO:0000256" key="4">
    <source>
        <dbReference type="PIRSR" id="PIRSR617867-1"/>
    </source>
</evidence>
<feature type="active site" evidence="4">
    <location>
        <position position="75"/>
    </location>
</feature>
<dbReference type="Gene3D" id="3.40.50.2300">
    <property type="match status" value="1"/>
</dbReference>
<dbReference type="EMBL" id="QEOP01000001">
    <property type="protein sequence ID" value="PVZ95898.1"/>
    <property type="molecule type" value="Genomic_DNA"/>
</dbReference>
<sequence>MSRHSRRLRFARARRDREPGVRQFDGAVQPGLPYRRGAEEAVADAAPRAGDSGVSGLTGDVPGRVLIVCTGNICRSPYIERALRQRFASLGSDVVVESAGTGALVGHPIAEPMARLMESAGIDAADGAGRRLTRDMVTDADLILTAEREHRSAVVSLLPGALRRTFSVRQFARLLGQLEPGAEQLTLPDLVAVAAASRGATPSQGADDDVPDPWQRPDAEYQRVIDLLEAPLEVIATRVGATRARPTDDA</sequence>
<dbReference type="Proteomes" id="UP000244893">
    <property type="component" value="Unassembled WGS sequence"/>
</dbReference>
<evidence type="ECO:0000313" key="7">
    <source>
        <dbReference type="EMBL" id="PVZ95898.1"/>
    </source>
</evidence>
<keyword evidence="8" id="KW-1185">Reference proteome</keyword>
<dbReference type="InterPro" id="IPR023485">
    <property type="entry name" value="Ptyr_pPase"/>
</dbReference>
<reference evidence="7 8" key="1">
    <citation type="submission" date="2018-05" db="EMBL/GenBank/DDBJ databases">
        <title>Amnibacterium sp. M8JJ-5, whole genome shotgun sequence.</title>
        <authorList>
            <person name="Tuo L."/>
        </authorList>
    </citation>
    <scope>NUCLEOTIDE SEQUENCE [LARGE SCALE GENOMIC DNA]</scope>
    <source>
        <strain evidence="7 8">M8JJ-5</strain>
    </source>
</reference>
<keyword evidence="2" id="KW-0378">Hydrolase</keyword>
<comment type="caution">
    <text evidence="7">The sequence shown here is derived from an EMBL/GenBank/DDBJ whole genome shotgun (WGS) entry which is preliminary data.</text>
</comment>
<evidence type="ECO:0000259" key="6">
    <source>
        <dbReference type="SMART" id="SM00226"/>
    </source>
</evidence>
<dbReference type="InterPro" id="IPR017867">
    <property type="entry name" value="Tyr_phospatase_low_mol_wt"/>
</dbReference>
<comment type="similarity">
    <text evidence="1">Belongs to the low molecular weight phosphotyrosine protein phosphatase family.</text>
</comment>
<feature type="active site" description="Nucleophile" evidence="4">
    <location>
        <position position="69"/>
    </location>
</feature>
<evidence type="ECO:0000256" key="1">
    <source>
        <dbReference type="ARBA" id="ARBA00011063"/>
    </source>
</evidence>
<dbReference type="AlphaFoldDB" id="A0A2V1HTK8"/>
<dbReference type="Pfam" id="PF01451">
    <property type="entry name" value="LMWPc"/>
    <property type="match status" value="1"/>
</dbReference>
<evidence type="ECO:0000256" key="5">
    <source>
        <dbReference type="SAM" id="MobiDB-lite"/>
    </source>
</evidence>
<accession>A0A2V1HTK8</accession>